<gene>
    <name evidence="2" type="ORF">ACFSFY_12055</name>
</gene>
<sequence>MKITPNPSSFRMPQKPEPNTVKQDSTKKNEPMTNQQVDKYIPSEKEQSVTYEKPAYKADTKTIDRLKADSEKAYEQLANLVRELLQRQGMTFKEVASGEKELVVDEQARAEAQLAIGEGGEQSPEKVSDRIVEFANAVSGGDRSKFELLKNAIEEGFNAAKQALGGTLPEISQKTYDLVMEKLNKWNEEE</sequence>
<feature type="compositionally biased region" description="Polar residues" evidence="1">
    <location>
        <begin position="1"/>
        <end position="11"/>
    </location>
</feature>
<accession>A0ABW4SJD9</accession>
<organism evidence="2 3">
    <name type="scientific">Sporosarcina siberiensis</name>
    <dbReference type="NCBI Taxonomy" id="1365606"/>
    <lineage>
        <taxon>Bacteria</taxon>
        <taxon>Bacillati</taxon>
        <taxon>Bacillota</taxon>
        <taxon>Bacilli</taxon>
        <taxon>Bacillales</taxon>
        <taxon>Caryophanaceae</taxon>
        <taxon>Sporosarcina</taxon>
    </lineage>
</organism>
<proteinExistence type="predicted"/>
<name>A0ABW4SJD9_9BACL</name>
<feature type="region of interest" description="Disordered" evidence="1">
    <location>
        <begin position="1"/>
        <end position="48"/>
    </location>
</feature>
<evidence type="ECO:0000313" key="3">
    <source>
        <dbReference type="Proteomes" id="UP001597218"/>
    </source>
</evidence>
<reference evidence="3" key="1">
    <citation type="journal article" date="2019" name="Int. J. Syst. Evol. Microbiol.">
        <title>The Global Catalogue of Microorganisms (GCM) 10K type strain sequencing project: providing services to taxonomists for standard genome sequencing and annotation.</title>
        <authorList>
            <consortium name="The Broad Institute Genomics Platform"/>
            <consortium name="The Broad Institute Genome Sequencing Center for Infectious Disease"/>
            <person name="Wu L."/>
            <person name="Ma J."/>
        </authorList>
    </citation>
    <scope>NUCLEOTIDE SEQUENCE [LARGE SCALE GENOMIC DNA]</scope>
    <source>
        <strain evidence="3">CGMCC 4.7177</strain>
    </source>
</reference>
<dbReference type="EMBL" id="JBHUGI010000032">
    <property type="protein sequence ID" value="MFD1928766.1"/>
    <property type="molecule type" value="Genomic_DNA"/>
</dbReference>
<evidence type="ECO:0000256" key="1">
    <source>
        <dbReference type="SAM" id="MobiDB-lite"/>
    </source>
</evidence>
<dbReference type="Proteomes" id="UP001597218">
    <property type="component" value="Unassembled WGS sequence"/>
</dbReference>
<evidence type="ECO:0000313" key="2">
    <source>
        <dbReference type="EMBL" id="MFD1928766.1"/>
    </source>
</evidence>
<keyword evidence="3" id="KW-1185">Reference proteome</keyword>
<dbReference type="RefSeq" id="WP_381538347.1">
    <property type="nucleotide sequence ID" value="NZ_JBHUGI010000032.1"/>
</dbReference>
<evidence type="ECO:0008006" key="4">
    <source>
        <dbReference type="Google" id="ProtNLM"/>
    </source>
</evidence>
<comment type="caution">
    <text evidence="2">The sequence shown here is derived from an EMBL/GenBank/DDBJ whole genome shotgun (WGS) entry which is preliminary data.</text>
</comment>
<protein>
    <recommendedName>
        <fullName evidence="4">DUF5610 domain-containing protein</fullName>
    </recommendedName>
</protein>